<dbReference type="AlphaFoldDB" id="A0A1E3AT17"/>
<dbReference type="EMBL" id="MCGI01000002">
    <property type="protein sequence ID" value="ODM11784.1"/>
    <property type="molecule type" value="Genomic_DNA"/>
</dbReference>
<accession>A0A1E3AT17</accession>
<reference evidence="1 2" key="1">
    <citation type="submission" date="2016-07" db="EMBL/GenBank/DDBJ databases">
        <title>Characterization of isolates of Eisenbergiella tayi derived from blood cultures, using whole genome sequencing.</title>
        <authorList>
            <person name="Burdz T."/>
            <person name="Wiebe D."/>
            <person name="Huynh C."/>
            <person name="Bernard K."/>
        </authorList>
    </citation>
    <scope>NUCLEOTIDE SEQUENCE [LARGE SCALE GENOMIC DNA]</scope>
    <source>
        <strain evidence="1 2">NML 120489</strain>
    </source>
</reference>
<dbReference type="Proteomes" id="UP000095003">
    <property type="component" value="Unassembled WGS sequence"/>
</dbReference>
<dbReference type="GeneID" id="93303794"/>
<proteinExistence type="predicted"/>
<dbReference type="RefSeq" id="WP_069156987.1">
    <property type="nucleotide sequence ID" value="NZ_DBFYTC010000238.1"/>
</dbReference>
<protein>
    <submittedName>
        <fullName evidence="1">Uncharacterized protein</fullName>
    </submittedName>
</protein>
<sequence>MRTKKMQLSEHIGTYIIGTILLLLAAFLLFPPFPTEAAEAQSITLKDATARLSIGETKTIQVDYSKLKGGYADLGITVSDPSLIQAALHDAGNSQAVLTIQAKGFGTASVAVYAVSNPAVVSYAAVYSGMAEKGEVYTITEGNTLITVYDDRLIYYNTTLTGKNGATLAVKGIGLERSKGIDNLKVTGDLLQKDTKLPGLNTFYACFYDAAGNLIKRQAVYASDPISYNELTISWYLPEACTKIILE</sequence>
<comment type="caution">
    <text evidence="1">The sequence shown here is derived from an EMBL/GenBank/DDBJ whole genome shotgun (WGS) entry which is preliminary data.</text>
</comment>
<evidence type="ECO:0000313" key="2">
    <source>
        <dbReference type="Proteomes" id="UP000095003"/>
    </source>
</evidence>
<name>A0A1E3AT17_9FIRM</name>
<evidence type="ECO:0000313" key="1">
    <source>
        <dbReference type="EMBL" id="ODM11784.1"/>
    </source>
</evidence>
<gene>
    <name evidence="1" type="ORF">BEH84_02399</name>
</gene>
<organism evidence="1 2">
    <name type="scientific">Eisenbergiella tayi</name>
    <dbReference type="NCBI Taxonomy" id="1432052"/>
    <lineage>
        <taxon>Bacteria</taxon>
        <taxon>Bacillati</taxon>
        <taxon>Bacillota</taxon>
        <taxon>Clostridia</taxon>
        <taxon>Lachnospirales</taxon>
        <taxon>Lachnospiraceae</taxon>
        <taxon>Eisenbergiella</taxon>
    </lineage>
</organism>